<keyword evidence="1" id="KW-0175">Coiled coil</keyword>
<evidence type="ECO:0000313" key="3">
    <source>
        <dbReference type="RefSeq" id="XP_014523009.1"/>
    </source>
</evidence>
<accession>A0A1S3VY54</accession>
<dbReference type="OrthoDB" id="72772at2759"/>
<dbReference type="PANTHER" id="PTHR15157:SF24">
    <property type="entry name" value="VACUOLAR PROTEIN SORTING 38"/>
    <property type="match status" value="1"/>
</dbReference>
<evidence type="ECO:0000256" key="1">
    <source>
        <dbReference type="SAM" id="Coils"/>
    </source>
</evidence>
<sequence>MESNQILSLRTIPTDPEHVKVIQWEDFQHDLARLASLSSTLDESKEKKRNLHDKLESLIQVNVESVGQLNELEEMRQKLESKKVVMENMSIRYRLAKEDANKQEEQLSGAVQSLLVAGGALSVCSRNLQESSRFLYDENGYVHMRKLQKMLRRRQQHMISQISMLYPMKILVGPTQEQELEAYPSSSVAGTSAGLKPVNQGSLTIHGLHLNVLIFRKLSFFTDKKETRESATALGYVAHAVSLVASYLQVPLRYPLRLCASHSYIIDNAPSTELTSEASSNANTNVKHVEFPLFLEGQDTTRAAYAVFLLNKDLEQLLNFTDAKSLGPRHVLANLRELLRIIQSSAFIDNLI</sequence>
<dbReference type="GO" id="GO:0005768">
    <property type="term" value="C:endosome"/>
    <property type="evidence" value="ECO:0007669"/>
    <property type="project" value="TreeGrafter"/>
</dbReference>
<dbReference type="RefSeq" id="XP_014523009.1">
    <property type="nucleotide sequence ID" value="XM_014667523.2"/>
</dbReference>
<dbReference type="GO" id="GO:0035493">
    <property type="term" value="P:SNARE complex assembly"/>
    <property type="evidence" value="ECO:0007669"/>
    <property type="project" value="TreeGrafter"/>
</dbReference>
<gene>
    <name evidence="3" type="primary">LOC106779424</name>
</gene>
<dbReference type="GO" id="GO:0000149">
    <property type="term" value="F:SNARE binding"/>
    <property type="evidence" value="ECO:0007669"/>
    <property type="project" value="TreeGrafter"/>
</dbReference>
<dbReference type="Proteomes" id="UP000087766">
    <property type="component" value="Unplaced"/>
</dbReference>
<reference evidence="3" key="1">
    <citation type="submission" date="2025-08" db="UniProtKB">
        <authorList>
            <consortium name="RefSeq"/>
        </authorList>
    </citation>
    <scope>IDENTIFICATION</scope>
    <source>
        <tissue evidence="3">Leaf</tissue>
    </source>
</reference>
<dbReference type="AlphaFoldDB" id="A0A1S3VY54"/>
<keyword evidence="2" id="KW-1185">Reference proteome</keyword>
<dbReference type="STRING" id="3916.A0A1S3VY54"/>
<proteinExistence type="predicted"/>
<organism evidence="2 3">
    <name type="scientific">Vigna radiata var. radiata</name>
    <name type="common">Mung bean</name>
    <name type="synonym">Phaseolus aureus</name>
    <dbReference type="NCBI Taxonomy" id="3916"/>
    <lineage>
        <taxon>Eukaryota</taxon>
        <taxon>Viridiplantae</taxon>
        <taxon>Streptophyta</taxon>
        <taxon>Embryophyta</taxon>
        <taxon>Tracheophyta</taxon>
        <taxon>Spermatophyta</taxon>
        <taxon>Magnoliopsida</taxon>
        <taxon>eudicotyledons</taxon>
        <taxon>Gunneridae</taxon>
        <taxon>Pentapetalae</taxon>
        <taxon>rosids</taxon>
        <taxon>fabids</taxon>
        <taxon>Fabales</taxon>
        <taxon>Fabaceae</taxon>
        <taxon>Papilionoideae</taxon>
        <taxon>50 kb inversion clade</taxon>
        <taxon>NPAAA clade</taxon>
        <taxon>indigoferoid/millettioid clade</taxon>
        <taxon>Phaseoleae</taxon>
        <taxon>Vigna</taxon>
    </lineage>
</organism>
<name>A0A1S3VY54_VIGRR</name>
<dbReference type="GeneID" id="106779424"/>
<dbReference type="PANTHER" id="PTHR15157">
    <property type="entry name" value="UV RADIATION RESISTANCE-ASSOCIATED GENE PROTEIN"/>
    <property type="match status" value="1"/>
</dbReference>
<protein>
    <submittedName>
        <fullName evidence="3">UV radiation resistance associated protein</fullName>
    </submittedName>
</protein>
<dbReference type="GO" id="GO:0000323">
    <property type="term" value="C:lytic vacuole"/>
    <property type="evidence" value="ECO:0007669"/>
    <property type="project" value="TreeGrafter"/>
</dbReference>
<dbReference type="KEGG" id="vra:106779424"/>
<evidence type="ECO:0000313" key="2">
    <source>
        <dbReference type="Proteomes" id="UP000087766"/>
    </source>
</evidence>
<feature type="coiled-coil region" evidence="1">
    <location>
        <begin position="34"/>
        <end position="106"/>
    </location>
</feature>